<dbReference type="InterPro" id="IPR036249">
    <property type="entry name" value="Thioredoxin-like_sf"/>
</dbReference>
<dbReference type="Proteomes" id="UP000239663">
    <property type="component" value="Unassembled WGS sequence"/>
</dbReference>
<organism evidence="1 2">
    <name type="scientific">Pradoshia eiseniae</name>
    <dbReference type="NCBI Taxonomy" id="2064768"/>
    <lineage>
        <taxon>Bacteria</taxon>
        <taxon>Bacillati</taxon>
        <taxon>Bacillota</taxon>
        <taxon>Bacilli</taxon>
        <taxon>Bacillales</taxon>
        <taxon>Bacillaceae</taxon>
        <taxon>Pradoshia</taxon>
    </lineage>
</organism>
<name>A0A2S7MZW9_9BACI</name>
<evidence type="ECO:0008006" key="3">
    <source>
        <dbReference type="Google" id="ProtNLM"/>
    </source>
</evidence>
<dbReference type="EMBL" id="PKOZ01000005">
    <property type="protein sequence ID" value="PQD95303.1"/>
    <property type="molecule type" value="Genomic_DNA"/>
</dbReference>
<dbReference type="OrthoDB" id="32865at2"/>
<dbReference type="AlphaFoldDB" id="A0A2S7MZW9"/>
<proteinExistence type="predicted"/>
<protein>
    <recommendedName>
        <fullName evidence="3">Glutaredoxin</fullName>
    </recommendedName>
</protein>
<sequence>MKVPTVHFYTKKDCPLCEDAKDLLKLLQREMTFTLLELDIYADDRLLEQYGLMIPVVEVDGKIIQYGKIDIDDVRHVLA</sequence>
<dbReference type="Pfam" id="PF05768">
    <property type="entry name" value="Glrx-like"/>
    <property type="match status" value="1"/>
</dbReference>
<evidence type="ECO:0000313" key="2">
    <source>
        <dbReference type="Proteomes" id="UP000239663"/>
    </source>
</evidence>
<comment type="caution">
    <text evidence="1">The sequence shown here is derived from an EMBL/GenBank/DDBJ whole genome shotgun (WGS) entry which is preliminary data.</text>
</comment>
<gene>
    <name evidence="1" type="ORF">CYL18_11045</name>
</gene>
<evidence type="ECO:0000313" key="1">
    <source>
        <dbReference type="EMBL" id="PQD95303.1"/>
    </source>
</evidence>
<keyword evidence="2" id="KW-1185">Reference proteome</keyword>
<reference evidence="1 2" key="1">
    <citation type="submission" date="2017-12" db="EMBL/GenBank/DDBJ databases">
        <title>Taxonomic description and draft genome of Pradoshia cofamensis Gen. nov., sp. nov., a thermotolerant bacillale isolated from anterior gut of earthworm Eisenia fetida.</title>
        <authorList>
            <person name="Saha T."/>
            <person name="Chakraborty R."/>
        </authorList>
    </citation>
    <scope>NUCLEOTIDE SEQUENCE [LARGE SCALE GENOMIC DNA]</scope>
    <source>
        <strain evidence="1 2">EAG3</strain>
    </source>
</reference>
<dbReference type="SUPFAM" id="SSF52833">
    <property type="entry name" value="Thioredoxin-like"/>
    <property type="match status" value="1"/>
</dbReference>
<dbReference type="RefSeq" id="WP_104849562.1">
    <property type="nucleotide sequence ID" value="NZ_PKOZ01000005.1"/>
</dbReference>
<dbReference type="Gene3D" id="3.40.30.10">
    <property type="entry name" value="Glutaredoxin"/>
    <property type="match status" value="1"/>
</dbReference>
<accession>A0A2S7MZW9</accession>
<dbReference type="InterPro" id="IPR008554">
    <property type="entry name" value="Glutaredoxin-like"/>
</dbReference>